<feature type="domain" description="Smf/DprA SLOG" evidence="2">
    <location>
        <begin position="16"/>
        <end position="221"/>
    </location>
</feature>
<dbReference type="NCBIfam" id="TIGR00732">
    <property type="entry name" value="dprA"/>
    <property type="match status" value="1"/>
</dbReference>
<dbReference type="Proteomes" id="UP000824159">
    <property type="component" value="Unassembled WGS sequence"/>
</dbReference>
<dbReference type="PANTHER" id="PTHR43022">
    <property type="entry name" value="PROTEIN SMF"/>
    <property type="match status" value="1"/>
</dbReference>
<reference evidence="3" key="2">
    <citation type="journal article" date="2021" name="PeerJ">
        <title>Extensive microbial diversity within the chicken gut microbiome revealed by metagenomics and culture.</title>
        <authorList>
            <person name="Gilroy R."/>
            <person name="Ravi A."/>
            <person name="Getino M."/>
            <person name="Pursley I."/>
            <person name="Horton D.L."/>
            <person name="Alikhan N.F."/>
            <person name="Baker D."/>
            <person name="Gharbi K."/>
            <person name="Hall N."/>
            <person name="Watson M."/>
            <person name="Adriaenssens E.M."/>
            <person name="Foster-Nyarko E."/>
            <person name="Jarju S."/>
            <person name="Secka A."/>
            <person name="Antonio M."/>
            <person name="Oren A."/>
            <person name="Chaudhuri R.R."/>
            <person name="La Ragione R."/>
            <person name="Hildebrand F."/>
            <person name="Pallen M.J."/>
        </authorList>
    </citation>
    <scope>NUCLEOTIDE SEQUENCE</scope>
    <source>
        <strain evidence="3">CHK176-22527</strain>
    </source>
</reference>
<evidence type="ECO:0000256" key="1">
    <source>
        <dbReference type="ARBA" id="ARBA00006525"/>
    </source>
</evidence>
<comment type="similarity">
    <text evidence="1">Belongs to the DprA/Smf family.</text>
</comment>
<dbReference type="PANTHER" id="PTHR43022:SF1">
    <property type="entry name" value="PROTEIN SMF"/>
    <property type="match status" value="1"/>
</dbReference>
<reference evidence="3" key="1">
    <citation type="submission" date="2020-10" db="EMBL/GenBank/DDBJ databases">
        <authorList>
            <person name="Gilroy R."/>
        </authorList>
    </citation>
    <scope>NUCLEOTIDE SEQUENCE</scope>
    <source>
        <strain evidence="3">CHK176-22527</strain>
    </source>
</reference>
<dbReference type="AlphaFoldDB" id="A0A9D1HDK9"/>
<dbReference type="Gene3D" id="3.40.50.450">
    <property type="match status" value="1"/>
</dbReference>
<dbReference type="SUPFAM" id="SSF102405">
    <property type="entry name" value="MCP/YpsA-like"/>
    <property type="match status" value="1"/>
</dbReference>
<evidence type="ECO:0000313" key="3">
    <source>
        <dbReference type="EMBL" id="HIU00259.1"/>
    </source>
</evidence>
<dbReference type="InterPro" id="IPR003488">
    <property type="entry name" value="DprA"/>
</dbReference>
<dbReference type="Pfam" id="PF02481">
    <property type="entry name" value="DNA_processg_A"/>
    <property type="match status" value="1"/>
</dbReference>
<dbReference type="SUPFAM" id="SSF46785">
    <property type="entry name" value="Winged helix' DNA-binding domain"/>
    <property type="match status" value="1"/>
</dbReference>
<evidence type="ECO:0000313" key="4">
    <source>
        <dbReference type="Proteomes" id="UP000824159"/>
    </source>
</evidence>
<proteinExistence type="inferred from homology"/>
<name>A0A9D1HDK9_9FIRM</name>
<dbReference type="EMBL" id="DVLX01000099">
    <property type="protein sequence ID" value="HIU00259.1"/>
    <property type="molecule type" value="Genomic_DNA"/>
</dbReference>
<dbReference type="InterPro" id="IPR036390">
    <property type="entry name" value="WH_DNA-bd_sf"/>
</dbReference>
<sequence>MNGKTDISDMIQTMDSGDARYPELLKEIRDYPNILYYIGDAGILKKKKAAIVGSRKTTMYGRKVAASVAEDISSAGICVVSGMAYGIDSCAHEGALKGEGSTVAVLGCGVDICYPRSNIELKRNIEKKGLIISEYPPGTRPEKYRFPQRNRIISGISELTVVVQAGIKSGALITADCAAEQGRDVYAVPANIDSEYSLGSNKLIKDGAIPLINAGEVLEAMGVGISDPSKIREKLSETEKNIYDMVYSQGELTADDISRRLDMDSGRVNGIVAVMEMKGVVFSAMGKIFIAKI</sequence>
<organism evidence="3 4">
    <name type="scientific">Candidatus Allocopromorpha excrementavium</name>
    <dbReference type="NCBI Taxonomy" id="2840741"/>
    <lineage>
        <taxon>Bacteria</taxon>
        <taxon>Bacillati</taxon>
        <taxon>Bacillota</taxon>
        <taxon>Clostridia</taxon>
        <taxon>Eubacteriales</taxon>
        <taxon>Eubacteriaceae</taxon>
        <taxon>Eubacteriaceae incertae sedis</taxon>
        <taxon>Candidatus Allocopromorpha</taxon>
    </lineage>
</organism>
<accession>A0A9D1HDK9</accession>
<dbReference type="GO" id="GO:0009294">
    <property type="term" value="P:DNA-mediated transformation"/>
    <property type="evidence" value="ECO:0007669"/>
    <property type="project" value="InterPro"/>
</dbReference>
<comment type="caution">
    <text evidence="3">The sequence shown here is derived from an EMBL/GenBank/DDBJ whole genome shotgun (WGS) entry which is preliminary data.</text>
</comment>
<gene>
    <name evidence="3" type="primary">dprA</name>
    <name evidence="3" type="ORF">IAD12_08485</name>
</gene>
<protein>
    <submittedName>
        <fullName evidence="3">DNA-protecting protein DprA</fullName>
    </submittedName>
</protein>
<dbReference type="InterPro" id="IPR057666">
    <property type="entry name" value="DrpA_SLOG"/>
</dbReference>
<evidence type="ECO:0000259" key="2">
    <source>
        <dbReference type="Pfam" id="PF02481"/>
    </source>
</evidence>